<feature type="transmembrane region" description="Helical" evidence="1">
    <location>
        <begin position="208"/>
        <end position="225"/>
    </location>
</feature>
<dbReference type="PANTHER" id="PTHR20921:SF0">
    <property type="entry name" value="TRANSMEMBRANE PROTEIN 222"/>
    <property type="match status" value="1"/>
</dbReference>
<protein>
    <recommendedName>
        <fullName evidence="4">Transmembrane protein 222</fullName>
    </recommendedName>
</protein>
<comment type="caution">
    <text evidence="2">The sequence shown here is derived from an EMBL/GenBank/DDBJ whole genome shotgun (WGS) entry which is preliminary data.</text>
</comment>
<name>A0AA36H942_CYLNA</name>
<proteinExistence type="predicted"/>
<accession>A0AA36H942</accession>
<keyword evidence="1" id="KW-0472">Membrane</keyword>
<evidence type="ECO:0000313" key="2">
    <source>
        <dbReference type="EMBL" id="CAJ0606436.1"/>
    </source>
</evidence>
<feature type="transmembrane region" description="Helical" evidence="1">
    <location>
        <begin position="74"/>
        <end position="93"/>
    </location>
</feature>
<organism evidence="2 3">
    <name type="scientific">Cylicocyclus nassatus</name>
    <name type="common">Nematode worm</name>
    <dbReference type="NCBI Taxonomy" id="53992"/>
    <lineage>
        <taxon>Eukaryota</taxon>
        <taxon>Metazoa</taxon>
        <taxon>Ecdysozoa</taxon>
        <taxon>Nematoda</taxon>
        <taxon>Chromadorea</taxon>
        <taxon>Rhabditida</taxon>
        <taxon>Rhabditina</taxon>
        <taxon>Rhabditomorpha</taxon>
        <taxon>Strongyloidea</taxon>
        <taxon>Strongylidae</taxon>
        <taxon>Cylicocyclus</taxon>
    </lineage>
</organism>
<evidence type="ECO:0000256" key="1">
    <source>
        <dbReference type="SAM" id="Phobius"/>
    </source>
</evidence>
<gene>
    <name evidence="2" type="ORF">CYNAS_LOCUS18419</name>
</gene>
<dbReference type="AlphaFoldDB" id="A0AA36H942"/>
<keyword evidence="3" id="KW-1185">Reference proteome</keyword>
<dbReference type="Proteomes" id="UP001176961">
    <property type="component" value="Unassembled WGS sequence"/>
</dbReference>
<keyword evidence="1" id="KW-1133">Transmembrane helix</keyword>
<keyword evidence="1" id="KW-0812">Transmembrane</keyword>
<dbReference type="PANTHER" id="PTHR20921">
    <property type="entry name" value="TRANSMEMBRANE PROTEIN 222"/>
    <property type="match status" value="1"/>
</dbReference>
<dbReference type="Pfam" id="PF05608">
    <property type="entry name" value="RTE1"/>
    <property type="match status" value="2"/>
</dbReference>
<dbReference type="InterPro" id="IPR008496">
    <property type="entry name" value="TMEM222/RTE1"/>
</dbReference>
<reference evidence="2" key="1">
    <citation type="submission" date="2023-07" db="EMBL/GenBank/DDBJ databases">
        <authorList>
            <consortium name="CYATHOMIX"/>
        </authorList>
    </citation>
    <scope>NUCLEOTIDE SEQUENCE</scope>
    <source>
        <strain evidence="2">N/A</strain>
    </source>
</reference>
<evidence type="ECO:0008006" key="4">
    <source>
        <dbReference type="Google" id="ProtNLM"/>
    </source>
</evidence>
<dbReference type="EMBL" id="CATQJL010000316">
    <property type="protein sequence ID" value="CAJ0606436.1"/>
    <property type="molecule type" value="Genomic_DNA"/>
</dbReference>
<sequence>MTNHYSIVPTFWEVQIAAEQRHTHKKRHASKIVSDPDLLLSKVDPRQSYSDSATFVDGNPNMSSAEIDVRRHRFPFCIVWTPLPLLTWIFPLIGHMGIATSKGIIRDFAGSYYVSEDDMGFDWPTMYWKLSVECVDGGAETYDRAIREASDEYKGRMHNLCCDNCHSHVALALNTMQYGGHDRWNMVKLAIYMQLFGKYTGVGGFLKQWGFFIVMCIVLTVFLTLF</sequence>
<evidence type="ECO:0000313" key="3">
    <source>
        <dbReference type="Proteomes" id="UP001176961"/>
    </source>
</evidence>